<proteinExistence type="predicted"/>
<sequence length="236" mass="26278">MSVMTSDYDDRAAIFDVKEGVFVEAYSRDEAFPKAILSYGSLRKLTMDVNSLEFDHEFFRVIQASASLQKLDVCLHGCSFLYKVKQIVKVWRGVASSWRLTLIDGLEGNKSRIIAQLAIRGSGKQHSADSALKDHCTVDPVDVDFLPSACDHVEFQLSDYSASLINMATQQHPSILASLKLDISQLSRVGLAALQNILRRSSLECPTLYARLSTPACPIFIAQVLASIRWFTLEPF</sequence>
<protein>
    <submittedName>
        <fullName evidence="1">Uncharacterized protein</fullName>
    </submittedName>
</protein>
<keyword evidence="2" id="KW-1185">Reference proteome</keyword>
<gene>
    <name evidence="1" type="ORF">BG006_008677</name>
</gene>
<dbReference type="AlphaFoldDB" id="A0A9P5SI49"/>
<evidence type="ECO:0000313" key="1">
    <source>
        <dbReference type="EMBL" id="KAF9328074.1"/>
    </source>
</evidence>
<dbReference type="EMBL" id="JAAAUY010000599">
    <property type="protein sequence ID" value="KAF9328074.1"/>
    <property type="molecule type" value="Genomic_DNA"/>
</dbReference>
<accession>A0A9P5SI49</accession>
<organism evidence="1 2">
    <name type="scientific">Podila minutissima</name>
    <dbReference type="NCBI Taxonomy" id="64525"/>
    <lineage>
        <taxon>Eukaryota</taxon>
        <taxon>Fungi</taxon>
        <taxon>Fungi incertae sedis</taxon>
        <taxon>Mucoromycota</taxon>
        <taxon>Mortierellomycotina</taxon>
        <taxon>Mortierellomycetes</taxon>
        <taxon>Mortierellales</taxon>
        <taxon>Mortierellaceae</taxon>
        <taxon>Podila</taxon>
    </lineage>
</organism>
<comment type="caution">
    <text evidence="1">The sequence shown here is derived from an EMBL/GenBank/DDBJ whole genome shotgun (WGS) entry which is preliminary data.</text>
</comment>
<feature type="non-terminal residue" evidence="1">
    <location>
        <position position="236"/>
    </location>
</feature>
<reference evidence="1" key="1">
    <citation type="journal article" date="2020" name="Fungal Divers.">
        <title>Resolving the Mortierellaceae phylogeny through synthesis of multi-gene phylogenetics and phylogenomics.</title>
        <authorList>
            <person name="Vandepol N."/>
            <person name="Liber J."/>
            <person name="Desiro A."/>
            <person name="Na H."/>
            <person name="Kennedy M."/>
            <person name="Barry K."/>
            <person name="Grigoriev I.V."/>
            <person name="Miller A.N."/>
            <person name="O'Donnell K."/>
            <person name="Stajich J.E."/>
            <person name="Bonito G."/>
        </authorList>
    </citation>
    <scope>NUCLEOTIDE SEQUENCE</scope>
    <source>
        <strain evidence="1">NVP1</strain>
    </source>
</reference>
<name>A0A9P5SI49_9FUNG</name>
<dbReference type="Proteomes" id="UP000696485">
    <property type="component" value="Unassembled WGS sequence"/>
</dbReference>
<evidence type="ECO:0000313" key="2">
    <source>
        <dbReference type="Proteomes" id="UP000696485"/>
    </source>
</evidence>